<comment type="caution">
    <text evidence="2">The sequence shown here is derived from an EMBL/GenBank/DDBJ whole genome shotgun (WGS) entry which is preliminary data.</text>
</comment>
<feature type="compositionally biased region" description="Basic and acidic residues" evidence="1">
    <location>
        <begin position="391"/>
        <end position="408"/>
    </location>
</feature>
<name>A0ABY2H8X3_9HYPO</name>
<evidence type="ECO:0000313" key="2">
    <source>
        <dbReference type="EMBL" id="TFB04606.1"/>
    </source>
</evidence>
<gene>
    <name evidence="2" type="ORF">CCMA1212_004083</name>
</gene>
<sequence length="408" mass="43768">MLCMQPSTAVRCLSRGTHPRPSVNALVAWEFGVAGDKGGRESDRGQDRAWRPASGTSDRPGATSRHSVRGLSYRRATAFASNEKALADVPLRFSQAYPCTSYGVGLAAVHVLYGVHVENILQIKRSCQQVLSLFCIPSLLSSTSARLATLSPAIAASGSSTTVLVHTGTRSWLLRGLEKTEGGTSMLVHTASGLEVSWMEQTGWRLWRLWSPMSSKRGKRRAATAVCGMRLRLKNSRSPRTVQRGWPVVGEDADEDEQGSIFHFMGLAGSLGAAQPPPRQGTTGHGAITRPGSGTCMLRVPVVVLVPAALASRVLGARSRGQPQRPVDLSPYCVRTVSAGACWVQVLALLLREPILPPDCANAAAASGLARDDKQRRQGSIGVASPQARVSPEERDRRVPGRDLDLTR</sequence>
<organism evidence="2 3">
    <name type="scientific">Trichoderma ghanense</name>
    <dbReference type="NCBI Taxonomy" id="65468"/>
    <lineage>
        <taxon>Eukaryota</taxon>
        <taxon>Fungi</taxon>
        <taxon>Dikarya</taxon>
        <taxon>Ascomycota</taxon>
        <taxon>Pezizomycotina</taxon>
        <taxon>Sordariomycetes</taxon>
        <taxon>Hypocreomycetidae</taxon>
        <taxon>Hypocreales</taxon>
        <taxon>Hypocreaceae</taxon>
        <taxon>Trichoderma</taxon>
    </lineage>
</organism>
<dbReference type="Proteomes" id="UP001642720">
    <property type="component" value="Unassembled WGS sequence"/>
</dbReference>
<feature type="compositionally biased region" description="Basic and acidic residues" evidence="1">
    <location>
        <begin position="37"/>
        <end position="50"/>
    </location>
</feature>
<protein>
    <submittedName>
        <fullName evidence="2">Uncharacterized protein</fullName>
    </submittedName>
</protein>
<keyword evidence="3" id="KW-1185">Reference proteome</keyword>
<feature type="region of interest" description="Disordered" evidence="1">
    <location>
        <begin position="367"/>
        <end position="408"/>
    </location>
</feature>
<evidence type="ECO:0000313" key="3">
    <source>
        <dbReference type="Proteomes" id="UP001642720"/>
    </source>
</evidence>
<dbReference type="EMBL" id="PPTA01000004">
    <property type="protein sequence ID" value="TFB04606.1"/>
    <property type="molecule type" value="Genomic_DNA"/>
</dbReference>
<feature type="region of interest" description="Disordered" evidence="1">
    <location>
        <begin position="37"/>
        <end position="68"/>
    </location>
</feature>
<accession>A0ABY2H8X3</accession>
<dbReference type="RefSeq" id="XP_073560807.1">
    <property type="nucleotide sequence ID" value="XM_073701402.1"/>
</dbReference>
<reference evidence="2 3" key="1">
    <citation type="submission" date="2018-01" db="EMBL/GenBank/DDBJ databases">
        <title>Genome characterization of the sugarcane-associated fungus Trichoderma ghanense CCMA-1212 and their application in lignocelulose bioconversion.</title>
        <authorList>
            <person name="Steindorff A.S."/>
            <person name="Mendes T.D."/>
            <person name="Vilela E.S.D."/>
            <person name="Rodrigues D.S."/>
            <person name="Formighieri E.F."/>
            <person name="Melo I.S."/>
            <person name="Favaro L.C.L."/>
        </authorList>
    </citation>
    <scope>NUCLEOTIDE SEQUENCE [LARGE SCALE GENOMIC DNA]</scope>
    <source>
        <strain evidence="2 3">CCMA-1212</strain>
    </source>
</reference>
<proteinExistence type="predicted"/>
<dbReference type="GeneID" id="300575852"/>
<evidence type="ECO:0000256" key="1">
    <source>
        <dbReference type="SAM" id="MobiDB-lite"/>
    </source>
</evidence>